<dbReference type="AlphaFoldDB" id="A0A0F9NY46"/>
<name>A0A0F9NY46_9ZZZZ</name>
<feature type="region of interest" description="Disordered" evidence="1">
    <location>
        <begin position="1"/>
        <end position="22"/>
    </location>
</feature>
<organism evidence="2">
    <name type="scientific">marine sediment metagenome</name>
    <dbReference type="NCBI Taxonomy" id="412755"/>
    <lineage>
        <taxon>unclassified sequences</taxon>
        <taxon>metagenomes</taxon>
        <taxon>ecological metagenomes</taxon>
    </lineage>
</organism>
<protein>
    <submittedName>
        <fullName evidence="2">Uncharacterized protein</fullName>
    </submittedName>
</protein>
<reference evidence="2" key="1">
    <citation type="journal article" date="2015" name="Nature">
        <title>Complex archaea that bridge the gap between prokaryotes and eukaryotes.</title>
        <authorList>
            <person name="Spang A."/>
            <person name="Saw J.H."/>
            <person name="Jorgensen S.L."/>
            <person name="Zaremba-Niedzwiedzka K."/>
            <person name="Martijn J."/>
            <person name="Lind A.E."/>
            <person name="van Eijk R."/>
            <person name="Schleper C."/>
            <person name="Guy L."/>
            <person name="Ettema T.J."/>
        </authorList>
    </citation>
    <scope>NUCLEOTIDE SEQUENCE</scope>
</reference>
<dbReference type="EMBL" id="LAZR01007292">
    <property type="protein sequence ID" value="KKM86202.1"/>
    <property type="molecule type" value="Genomic_DNA"/>
</dbReference>
<evidence type="ECO:0000313" key="2">
    <source>
        <dbReference type="EMBL" id="KKM86202.1"/>
    </source>
</evidence>
<evidence type="ECO:0000256" key="1">
    <source>
        <dbReference type="SAM" id="MobiDB-lite"/>
    </source>
</evidence>
<comment type="caution">
    <text evidence="2">The sequence shown here is derived from an EMBL/GenBank/DDBJ whole genome shotgun (WGS) entry which is preliminary data.</text>
</comment>
<proteinExistence type="predicted"/>
<sequence length="78" mass="8926">MIDMRQARKLRRAEKRAEKERQETPCWRCGELLGKPQFGSAILEIEFADGSYSGRFAVPLCDSCLMNPHNSNAILRVE</sequence>
<accession>A0A0F9NY46</accession>
<gene>
    <name evidence="2" type="ORF">LCGC14_1281430</name>
</gene>